<dbReference type="InterPro" id="IPR023213">
    <property type="entry name" value="CAT-like_dom_sf"/>
</dbReference>
<dbReference type="Gene3D" id="1.10.1200.10">
    <property type="entry name" value="ACP-like"/>
    <property type="match status" value="6"/>
</dbReference>
<name>K2SUG2_MACPH</name>
<dbReference type="Pfam" id="PF00501">
    <property type="entry name" value="AMP-binding"/>
    <property type="match status" value="4"/>
</dbReference>
<reference evidence="8 9" key="1">
    <citation type="journal article" date="2012" name="BMC Genomics">
        <title>Tools to kill: Genome of one of the most destructive plant pathogenic fungi Macrophomina phaseolina.</title>
        <authorList>
            <person name="Islam M.S."/>
            <person name="Haque M.S."/>
            <person name="Islam M.M."/>
            <person name="Emdad E.M."/>
            <person name="Halim A."/>
            <person name="Hossen Q.M.M."/>
            <person name="Hossain M.Z."/>
            <person name="Ahmed B."/>
            <person name="Rahim S."/>
            <person name="Rahman M.S."/>
            <person name="Alam M.M."/>
            <person name="Hou S."/>
            <person name="Wan X."/>
            <person name="Saito J.A."/>
            <person name="Alam M."/>
        </authorList>
    </citation>
    <scope>NUCLEOTIDE SEQUENCE [LARGE SCALE GENOMIC DNA]</scope>
    <source>
        <strain evidence="8 9">MS6</strain>
    </source>
</reference>
<keyword evidence="3" id="KW-0597">Phosphoprotein</keyword>
<organism evidence="8 9">
    <name type="scientific">Macrophomina phaseolina (strain MS6)</name>
    <name type="common">Charcoal rot fungus</name>
    <dbReference type="NCBI Taxonomy" id="1126212"/>
    <lineage>
        <taxon>Eukaryota</taxon>
        <taxon>Fungi</taxon>
        <taxon>Dikarya</taxon>
        <taxon>Ascomycota</taxon>
        <taxon>Pezizomycotina</taxon>
        <taxon>Dothideomycetes</taxon>
        <taxon>Dothideomycetes incertae sedis</taxon>
        <taxon>Botryosphaeriales</taxon>
        <taxon>Botryosphaeriaceae</taxon>
        <taxon>Macrophomina</taxon>
    </lineage>
</organism>
<accession>K2SUG2</accession>
<dbReference type="Gene3D" id="3.30.559.30">
    <property type="entry name" value="Nonribosomal peptide synthetase, condensation domain"/>
    <property type="match status" value="6"/>
</dbReference>
<dbReference type="VEuPathDB" id="FungiDB:MPH_02354"/>
<dbReference type="GO" id="GO:0005737">
    <property type="term" value="C:cytoplasm"/>
    <property type="evidence" value="ECO:0007669"/>
    <property type="project" value="TreeGrafter"/>
</dbReference>
<proteinExistence type="inferred from homology"/>
<dbReference type="OrthoDB" id="416786at2759"/>
<evidence type="ECO:0000256" key="2">
    <source>
        <dbReference type="ARBA" id="ARBA00022450"/>
    </source>
</evidence>
<dbReference type="InterPro" id="IPR001242">
    <property type="entry name" value="Condensation_dom"/>
</dbReference>
<comment type="similarity">
    <text evidence="5">Belongs to the NRP synthetase family.</text>
</comment>
<evidence type="ECO:0000256" key="4">
    <source>
        <dbReference type="ARBA" id="ARBA00022598"/>
    </source>
</evidence>
<dbReference type="SUPFAM" id="SSF56801">
    <property type="entry name" value="Acetyl-CoA synthetase-like"/>
    <property type="match status" value="4"/>
</dbReference>
<dbReference type="STRING" id="1126212.K2SUG2"/>
<dbReference type="PANTHER" id="PTHR45527">
    <property type="entry name" value="NONRIBOSOMAL PEPTIDE SYNTHETASE"/>
    <property type="match status" value="1"/>
</dbReference>
<dbReference type="CDD" id="cd19542">
    <property type="entry name" value="CT_NRPS-like"/>
    <property type="match status" value="4"/>
</dbReference>
<evidence type="ECO:0000256" key="6">
    <source>
        <dbReference type="SAM" id="MobiDB-lite"/>
    </source>
</evidence>
<dbReference type="Gene3D" id="3.30.559.10">
    <property type="entry name" value="Chloramphenicol acetyltransferase-like domain"/>
    <property type="match status" value="6"/>
</dbReference>
<dbReference type="InterPro" id="IPR020806">
    <property type="entry name" value="PKS_PP-bd"/>
</dbReference>
<dbReference type="InterPro" id="IPR042099">
    <property type="entry name" value="ANL_N_sf"/>
</dbReference>
<feature type="compositionally biased region" description="Basic residues" evidence="6">
    <location>
        <begin position="5212"/>
        <end position="5226"/>
    </location>
</feature>
<evidence type="ECO:0000256" key="1">
    <source>
        <dbReference type="ARBA" id="ARBA00004924"/>
    </source>
</evidence>
<dbReference type="NCBIfam" id="TIGR01733">
    <property type="entry name" value="AA-adenyl-dom"/>
    <property type="match status" value="4"/>
</dbReference>
<evidence type="ECO:0000259" key="7">
    <source>
        <dbReference type="PROSITE" id="PS50075"/>
    </source>
</evidence>
<dbReference type="SUPFAM" id="SSF52777">
    <property type="entry name" value="CoA-dependent acyltransferases"/>
    <property type="match status" value="12"/>
</dbReference>
<dbReference type="FunFam" id="3.30.300.30:FF:000033">
    <property type="entry name" value="Nonribosomal siderophore peptide synthase SidC"/>
    <property type="match status" value="2"/>
</dbReference>
<dbReference type="NCBIfam" id="NF003417">
    <property type="entry name" value="PRK04813.1"/>
    <property type="match status" value="4"/>
</dbReference>
<dbReference type="InterPro" id="IPR045851">
    <property type="entry name" value="AMP-bd_C_sf"/>
</dbReference>
<dbReference type="GO" id="GO:0043041">
    <property type="term" value="P:amino acid activation for nonribosomal peptide biosynthetic process"/>
    <property type="evidence" value="ECO:0007669"/>
    <property type="project" value="TreeGrafter"/>
</dbReference>
<dbReference type="InParanoid" id="K2SUG2"/>
<dbReference type="Gene3D" id="3.40.50.12780">
    <property type="entry name" value="N-terminal domain of ligase-like"/>
    <property type="match status" value="4"/>
</dbReference>
<evidence type="ECO:0000256" key="5">
    <source>
        <dbReference type="ARBA" id="ARBA00029454"/>
    </source>
</evidence>
<feature type="domain" description="Carrier" evidence="7">
    <location>
        <begin position="3892"/>
        <end position="3969"/>
    </location>
</feature>
<feature type="domain" description="Carrier" evidence="7">
    <location>
        <begin position="4449"/>
        <end position="4525"/>
    </location>
</feature>
<dbReference type="GO" id="GO:0016874">
    <property type="term" value="F:ligase activity"/>
    <property type="evidence" value="ECO:0007669"/>
    <property type="project" value="UniProtKB-KW"/>
</dbReference>
<dbReference type="eggNOG" id="KOG1176">
    <property type="taxonomic scope" value="Eukaryota"/>
</dbReference>
<dbReference type="GO" id="GO:0010106">
    <property type="term" value="P:cellular response to iron ion starvation"/>
    <property type="evidence" value="ECO:0007669"/>
    <property type="project" value="UniProtKB-ARBA"/>
</dbReference>
<dbReference type="PROSITE" id="PS50075">
    <property type="entry name" value="CARRIER"/>
    <property type="match status" value="5"/>
</dbReference>
<protein>
    <submittedName>
        <fullName evidence="8">AMP-dependent synthetase/ligase</fullName>
    </submittedName>
</protein>
<comment type="pathway">
    <text evidence="1">Siderophore biosynthesis.</text>
</comment>
<evidence type="ECO:0000256" key="3">
    <source>
        <dbReference type="ARBA" id="ARBA00022553"/>
    </source>
</evidence>
<dbReference type="EMBL" id="AHHD01000089">
    <property type="protein sequence ID" value="EKG20340.1"/>
    <property type="molecule type" value="Genomic_DNA"/>
</dbReference>
<dbReference type="CDD" id="cd05918">
    <property type="entry name" value="A_NRPS_SidN3_like"/>
    <property type="match status" value="4"/>
</dbReference>
<dbReference type="GO" id="GO:0031169">
    <property type="term" value="P:ferrichrome biosynthetic process"/>
    <property type="evidence" value="ECO:0007669"/>
    <property type="project" value="UniProtKB-ARBA"/>
</dbReference>
<sequence>MDLTLFPNLHPTQSRRAADSPAAAETLARLPRLPDELVLCAWAALLEAYTGLDAVRFLVDDDAAVEVSATTRSISRIAPPPSAAELANVTRVCINSAPSTHPQALTFQYDREAAEGRLIPSAHLPAHHLRHLAAQLRRCIAQASASAAPPASPEPEVSMLLSVLNPHPEALEGPRLLHHLLPWADRSSEPAIDYLDHDGSRRELSYSALDQVTTSLAGKIITHLTPTRQHPVVPLLVPQCPELYIAQLAILKAGGAFCPLNLDAPEERVKFILQDVSAKLVITVASLRHKIPTNENVHVLLLNDLFCDSDSEAAVDLPSPSPEDLAYVMYTSGSTGTPKGVGVSHFAATQSLLAHDRHIPSFSRFLQFAAPTFDVSVFEIFFPLFRGCTLVSCDRTDLLNDLSAMMRKLEVDAAELTPTVAGTLLQTRDAVPKLKLLLTIGEMLTAQVVHEFGGSENKPSILWGMYGPTEAAIHCTLQPRFSAESKVGNIGIPLDTVSAFVVAPPPEDQSTSGPLEILPIGQIGELAVGGHQLAVGYLNRPEQTAAAFVHHPKYGRLYRTGDKARLLPNGTLECLGRISSGQVKLRGQRIELGEVEQALANIDGCRNATASVISGVLVAFCLVQKDEVTAKQLMTESRRWLPAFMVPGDIVILEDLPRLPSGKVDRKGLEASYKQRQGSHLPVRQEHANETESFVCKVLTNVLQEDVYPTSNLATLGLDSLKAIRAASSLRSSGYSLGAIDVLSADDAASLSVLLKSRNTLNHLSKSSADIFKDLKQAAMSSQDLSVMASEIEDVVGCTPLQTAMLAETAINPKAYCNWIELEIKRPCSSADIRGWLKELSSRNEILRTGFCMTGASHSYAQVVWSKLSDDQILEVDEFQKSYGIHSPQSLLRPLKFQIRTTTTNARILCQVHHALYDGWSADLIVSDLKCLVAGRHVPERPQFRDVVLHYHALSEADSGSSLNYWRKQLENYAYSPLPNFNGRRVSADSLATTGRNISTSLDSLRQRAASLRINPQVFFQAAVAFLMNFYINNSDVTFGTVTSGRTIPVSRVEEIIGPCIATLPLRLDVSHSRTIKDLLLHIHELNRAMLNHCELPLRELKKACGLTPGSPLFDVLFVWQESLHSGQIDDSVQQVDGADQLEFKLTLEFEPRITGIVSRATFDPAILPRSQVEFMISQIEQLVNHFLENAEAELASSLEHLDSSVLSIENADFKHEEIVAGPGHIVELRSEETPYAPAVAFSSQISEDSIHTTTLSYRELNERANQLANLLISQNTSLDQLVCICMEKSIDLYVSILAALKAGTGYVPITPETPLDRIKFILKESQVRTCLTRSDCSADLRSLGDRSVFEVDKVNLQQFSHKNPSVPYDGSRVAYAVFTSGSTGTPKGVLVTQDNLMSNLKVLSEIYPCPTGSRLLQSCSQAFDVSVFEIFFSWYAGMCLCSGTKDELFQDMELAIRKMDITHLSFTPTVAALVNPVNVPNVQFLVTAGEAVTEHVKRTWAGKGLYQGYGPSETTNICTVRPDVTEDDLINNIGAPFTNTSAFVMDEAKDVFIPRGGVGELCFGGDQVFRGYLNMPDLTSKKIIDHPRFGRIYRSGDMGRLCPDGSILFAGRSDDQVKLRGQRIELGEINSCILDSLAIADCVTLLMGVQNRSAQQLVSFWVPTGSSSTDSKTIQIDEILQKTVTEVFDHLTNKLPVYMLPNALVPVTSIPMTVQGKTDKRKLTALYQQLTSEFIDSVSRKYEEADEAGEWSDNERKIATILSEVVKMPVDEIKRQASFFAYGLDSISAISLSNSLKAAGLPRVPVSVILQNASVSRLGKKVSQKDSTCDGDSPTVDPTAVFDAVTKEQILAEFNEKQIAVSKVLPCSPLQEAMISGGGSSDAATYLNKMLFRVNGDISRLRDCWSAMCHRHEILRTCFVATDDPQYAFAQVVLEISDTQWDTIEVGQSDMDAKIDEYVNSLASSIAEVGRPPLRFASLVSGDSSFLLFCCHHALYDGAAMGQLMTEVERLYEGDNLPPAPSFEPFLEQMIQVRSEETDNFWSNRLKGLEPTSFPDLTGLSVAARRSKVGRLTFNEKLPLSLSSLEADCRKLSCSLLALGQAAWAKILSLYTGETDLCFGNVVSGRTLPLDGLDRLVAPCFNTLPVRVDLNTASKNSDLLEYLSTFNADTLPYQLTPLRRIQAKFSNDGSRLFDTLFILQQSAYNLNERIWTLEEDFGEMDFPLVCELVPNRSDDTLAFVLHFHEAFVAKSDIRIIFETYVSALKSCTQYPSAQYSDVVSLAGSLLSTSNLEFTTLAPRAGPFLHSAFEQNAELNPHAIALDFQHADGSRGRWSFHELNQISNQIAHALLEHGVTFDDAVPVCIPKSPQYYAAVLAVLKAGAAFTPIDGNLPTPRKQFMLQELGAKVVISNSRVDTTWCGKINILSVDNVGSLPTNNPNVEGLKPEHLAYRLYTSGSTGTPKAVSVEHRNPVQTVEASRTIIPWNLESRLLQFAAITFDMCYYDCFLAWTFGFTLCAAEQSAMLDDTPGVINSLQVTLADLTPSVALSLPQEAVPTLQYLYCIGEAMPQELVDRWAGKLVNSYGPTEAAFCVTIFPAREHVKSSVIGKPFSTTSFIVQSRDGSATLPVFGVGELYIGGSQVAREYHANQEMTQSRFVFRHGQRFYKSGDVVRMLANGTFEFVGRADDQVKIRGLRVELGEINAVLRESHQAIQSVSTQVLKASSDSKEQIVAFLAVGSNKEELDSDEIKSQAKKAAAEKLPSYMVPKFFLLLDHIPLSAAGKIDKRALKAIFQESEEAGQEATPAQDEREWTAVELELRAAMAHISKVKPESIGLHTTIYQLGLDSISAVQVAATLRKKDFKVTASDVLEHPTCADLAVVLQSGKAQALAGRPFDFKSFDDRYRTLICQELNINPANVVSVHPCTPLQAGMTSQFLHSGGKMYFNYMQYEFEGISVGRMEQALNVLFEKHEILRSGFVHFNSSQFPFVMVTYSVGASATPVSKMEASKDVHESINTWREEVREEVLNSLHKSAFRVLLVDGPNGVSVHLSILHSLYDAQSMHTFLDDLAAFCAEGREPMPSPFEPVLSTILKSSSDENEESKRFWEGKSNDFFINPFPNMTPLRVRDGRTLVLSKSCSQSQSRLEAGCRRSGITMQAAGQAAWARLLSAYIGEEAATFGVVFSGRTEESAESVAFPCITTVPLPARSTASNRALLDSMMAFSTEVRKHQFTPLTKIQRWTGHPDEALFDTIFAYQKLSSESGGYRQWKLVDEDATVEAAVSIELEPTEADRLEFRITYRSDRVPEEQAKTILDQFDGILLDLVFNPEGQADDLFKNSPEMLSITPPKEREIATDVSLLHEFVERSARKHPDKIAFEFATDIDDGRVTSKCWTYKELDAEGNKIANLLKSHGIEPGGLVAVSFDKCPEASFGILGILKAGCAYVALDPGAPVARKAFITEDSKAQMVVSMKSQTEALQGQVAVPIINLDEVNYAILSPEKPQLSRAVTPQDLSYCLYTSGTTGTPKGCELTHENAVQAMLAFSRLFYPRWDAESRWLQFASFHFDVSVLEQYWTWSEGIRLVSAPRDLIFEDLAAAISALGITHIDLTPSLARILQPEDVPTLTKGVFITGGEALKQEILDAWGKHEVIHNGYGPTEATIGVTMFPRVPDNGKPSNIGPQFDNVGSFVFRPKTNIPVLRGAVGELCVSGKLVGKGYLNRPDLTNEKFPYLEEFGEKVYRTGDLVRILHDGSFDFLGRADDQVKLRGQRLEIGEINSVINQSEAEVLDVATLVLKHPKQQKDQLVSFVVTKSTLIKKQKPAISQGGKEAMQVAAEACRSKLPVYMVPTHFIPLTSMPLSPNNKADGKQLKELYASLGPEQLQAISTSSEDGGAISSADEKKIAEVLASMASVDDSNISRTSSIFELGLDSISVIGFSGALRKAGFRNAQASVIMKNPVISRLAKALSTKNNSASAERSSILAAKQSISAYQHQYRSIAARSLGVHQDQIEGIAPCSPLQQGIISRSLDSDKPVYFAAFKFKLDDDVDLARLQKSWEIAFRSVQMLRASFIPTDNGYIQVVLRDQPLPWVETPVSSTEEIESFLESRKLKWWSQNRDKLKRPFELVTAVAPGMNVLSIHIMHALYDGASLPMLLQKVEQTYRLEQDIDFGPGFLEVLPYGPLKSSPEAQSFWVSHLSSAQTCLMPSLVETSQDKDVTINVSLEGLDAFESVKRKLDVTHQALVQASWASVLQKHFAGAVTLGMVVSGRSIDFEGAENTIGPMFNTIPFHLRFGKDDRWAQVVRRCHDFNTSALPHQHTPLRDIMKWCKRVPSQPIFDTLFVFQKELEDGEPDKLLWTLLENQPEADYPLALEVEQKRNGTLGLTLVAQGHIADQQTLMGLLTEFKTALTDLLTSPEALVSDTVGDIQFSNTSEMNGVNGHANGYLNGIEGFEWTPVARRIQEEIATLAGIEPAEVDEHTTIFEFGLDSIDAIKLSSRLKKSGINLPVSQIMRSLTIPRMAKEVTEKAFDSQAVTPGATLESQQMKLVDYFRKTDSVDLKKVERILPATPLQEAMIAEMLSSDFQHYFNHDVLKLAPGVNLEKLKQSWLSVFQGNPILRTDFEEVDDPDFDMSFAQVVYKPHEPSVREVHAQSQAEISGILDHVRIETAKKSGKRDLLQLTIIHADSETFLALSIAHALYDGWSLGLLHSDVQSTYIGSAWARPGYEHVLEDILNASGDRAASFWRDFLGGAPSGLLSQSYTENANAKLEVYRKERTGSIQVDTLRSFCKNAGITLQALGQTCWSFVLASYLGKLDLVFGVVLSGRDSQEAEEVMFPTMNTVAVRSIIHGTKKEMLRYMQENISTIRQFQHFPLRKAKAMAETGGKSLFDSLFIFQTKPTDNNTDASGTLYESVGGTADMEYPVAVEMETVGDDLVWRTACKSSVFDEAGTEELLRRIDAVFKSIFESPDADAVAFGDSGTSVCGLPAFKDLSAETDSQISEKPTANGTHHSTEWTEVESQIREVLSTVSKVPESEITRDLTMFHLGLDSISAIKVSSLLKKKSIKLSVSEMLRAATVDKMGQIVESRQATTAAPEASPEELMADSLQPLDVDKLLKETGIASNNVEGVMPATAGQVYMLSVWQKTEGTLMFPAFEYYIKESVDETRLREAWNALISANPILRTTLVATGNTDRPFIQVILKQAEHGFQSINTRSPKRPRKNRSPSRTRSLIHRVSQKFRNALSRHSEEQEPLHQWESVPARPTQPFVKLIATKQHDGWKITLKIHHALYDGVSLPILMHQFESLCNKPTMCLASTASFPSLIAATASPDSLSKRRAFWTAYLKGLPPAPARLSQPSSARPGRVSVFRPNICGQSIASLEAAAVKQGISIQAVFMAAYARLYARLTGTQDEAADVVFGIWLANRSHAIDGLAAVPAPTVNLVPLRVRAPLAKSVFELATQVQADLRDIGSLEFAGTGLWEIERWTGVKLDSFANFLKLPEGEDEDERKMDGGVKVREAENEGLKEGWARVEKSEVEEGVCAAFEVPKELRRNVVGEAYSHSLDIEATVQAGRLNMGVFCNADLLNVQKADQLVKDMAEEFKRMME</sequence>
<dbReference type="Gene3D" id="3.30.300.30">
    <property type="match status" value="4"/>
</dbReference>
<dbReference type="PROSITE" id="PS00455">
    <property type="entry name" value="AMP_BINDING"/>
    <property type="match status" value="1"/>
</dbReference>
<feature type="region of interest" description="Disordered" evidence="6">
    <location>
        <begin position="5207"/>
        <end position="5226"/>
    </location>
</feature>
<dbReference type="InterPro" id="IPR036736">
    <property type="entry name" value="ACP-like_sf"/>
</dbReference>
<dbReference type="InterPro" id="IPR010071">
    <property type="entry name" value="AA_adenyl_dom"/>
</dbReference>
<comment type="caution">
    <text evidence="8">The sequence shown here is derived from an EMBL/GenBank/DDBJ whole genome shotgun (WGS) entry which is preliminary data.</text>
</comment>
<dbReference type="HOGENOM" id="CLU_000092_2_0_1"/>
<dbReference type="Proteomes" id="UP000007129">
    <property type="component" value="Unassembled WGS sequence"/>
</dbReference>
<dbReference type="SUPFAM" id="SSF47336">
    <property type="entry name" value="ACP-like"/>
    <property type="match status" value="5"/>
</dbReference>
<dbReference type="InterPro" id="IPR006162">
    <property type="entry name" value="Ppantetheine_attach_site"/>
</dbReference>
<dbReference type="Pfam" id="PF00550">
    <property type="entry name" value="PP-binding"/>
    <property type="match status" value="5"/>
</dbReference>
<dbReference type="InterPro" id="IPR009081">
    <property type="entry name" value="PP-bd_ACP"/>
</dbReference>
<evidence type="ECO:0000313" key="8">
    <source>
        <dbReference type="EMBL" id="EKG20340.1"/>
    </source>
</evidence>
<dbReference type="FunFam" id="3.40.50.12780:FF:000024">
    <property type="entry name" value="Nonribosomal siderophore peptide synthase SidC"/>
    <property type="match status" value="3"/>
</dbReference>
<dbReference type="InterPro" id="IPR020845">
    <property type="entry name" value="AMP-binding_CS"/>
</dbReference>
<evidence type="ECO:0000313" key="9">
    <source>
        <dbReference type="Proteomes" id="UP000007129"/>
    </source>
</evidence>
<dbReference type="Pfam" id="PF00668">
    <property type="entry name" value="Condensation"/>
    <property type="match status" value="6"/>
</dbReference>
<dbReference type="FunFam" id="3.40.50.980:FF:000001">
    <property type="entry name" value="Non-ribosomal peptide synthetase"/>
    <property type="match status" value="4"/>
</dbReference>
<dbReference type="PANTHER" id="PTHR45527:SF1">
    <property type="entry name" value="FATTY ACID SYNTHASE"/>
    <property type="match status" value="1"/>
</dbReference>
<keyword evidence="2" id="KW-0596">Phosphopantetheine</keyword>
<keyword evidence="4 8" id="KW-0436">Ligase</keyword>
<dbReference type="SMART" id="SM00823">
    <property type="entry name" value="PKS_PP"/>
    <property type="match status" value="5"/>
</dbReference>
<dbReference type="eggNOG" id="KOG1178">
    <property type="taxonomic scope" value="Eukaryota"/>
</dbReference>
<dbReference type="GO" id="GO:0031177">
    <property type="term" value="F:phosphopantetheine binding"/>
    <property type="evidence" value="ECO:0007669"/>
    <property type="project" value="InterPro"/>
</dbReference>
<feature type="domain" description="Carrier" evidence="7">
    <location>
        <begin position="1750"/>
        <end position="1827"/>
    </location>
</feature>
<dbReference type="FunFam" id="3.30.300.30:FF:000015">
    <property type="entry name" value="Nonribosomal peptide synthase SidD"/>
    <property type="match status" value="1"/>
</dbReference>
<feature type="domain" description="Carrier" evidence="7">
    <location>
        <begin position="2810"/>
        <end position="2886"/>
    </location>
</feature>
<dbReference type="InterPro" id="IPR000873">
    <property type="entry name" value="AMP-dep_synth/lig_dom"/>
</dbReference>
<dbReference type="PROSITE" id="PS00012">
    <property type="entry name" value="PHOSPHOPANTETHEINE"/>
    <property type="match status" value="4"/>
</dbReference>
<gene>
    <name evidence="8" type="ORF">MPH_02354</name>
</gene>
<feature type="domain" description="Carrier" evidence="7">
    <location>
        <begin position="5010"/>
        <end position="5086"/>
    </location>
</feature>